<keyword evidence="2" id="KW-1185">Reference proteome</keyword>
<sequence>MEEHELDLLEDLFEDLTIDGPDNNQMHTLFGVFKQDMIKAPIFIGKQQVGFDKKKSVHPLFKGKPVGFEHICTRESKHSRLRNFDPERTNKIHWIKPVIFNQEDNRVKYFERLHFNGQNQRYFWFQAKSYVVIVREITSNLQLVTAFKVDKSEENRFKIWYEDYK</sequence>
<proteinExistence type="predicted"/>
<dbReference type="RefSeq" id="WP_024979921.1">
    <property type="nucleotide sequence ID" value="NZ_CBCRUM010000003.1"/>
</dbReference>
<evidence type="ECO:0008006" key="3">
    <source>
        <dbReference type="Google" id="ProtNLM"/>
    </source>
</evidence>
<accession>A0A1I4V2X1</accession>
<dbReference type="Proteomes" id="UP000182961">
    <property type="component" value="Unassembled WGS sequence"/>
</dbReference>
<reference evidence="2" key="1">
    <citation type="submission" date="2016-10" db="EMBL/GenBank/DDBJ databases">
        <authorList>
            <person name="Varghese N."/>
            <person name="Submissions S."/>
        </authorList>
    </citation>
    <scope>NUCLEOTIDE SEQUENCE [LARGE SCALE GENOMIC DNA]</scope>
    <source>
        <strain evidence="2">DSM 4002</strain>
    </source>
</reference>
<dbReference type="AlphaFoldDB" id="A0A1I4V2X1"/>
<dbReference type="eggNOG" id="ENOG5030TNR">
    <property type="taxonomic scope" value="Bacteria"/>
</dbReference>
<name>A0A1I4V2X1_9FLAO</name>
<gene>
    <name evidence="1" type="ORF">SAMN05444143_10493</name>
</gene>
<organism evidence="1 2">
    <name type="scientific">Flavobacterium succinicans</name>
    <dbReference type="NCBI Taxonomy" id="29536"/>
    <lineage>
        <taxon>Bacteria</taxon>
        <taxon>Pseudomonadati</taxon>
        <taxon>Bacteroidota</taxon>
        <taxon>Flavobacteriia</taxon>
        <taxon>Flavobacteriales</taxon>
        <taxon>Flavobacteriaceae</taxon>
        <taxon>Flavobacterium</taxon>
    </lineage>
</organism>
<dbReference type="EMBL" id="FOUT01000004">
    <property type="protein sequence ID" value="SFM95320.1"/>
    <property type="molecule type" value="Genomic_DNA"/>
</dbReference>
<protein>
    <recommendedName>
        <fullName evidence="3">Phage-Barnase-EndoU-ColicinE5/D-RelE like nuclease 3 domain-containing protein</fullName>
    </recommendedName>
</protein>
<evidence type="ECO:0000313" key="1">
    <source>
        <dbReference type="EMBL" id="SFM95320.1"/>
    </source>
</evidence>
<evidence type="ECO:0000313" key="2">
    <source>
        <dbReference type="Proteomes" id="UP000182961"/>
    </source>
</evidence>